<dbReference type="SUPFAM" id="SSF54211">
    <property type="entry name" value="Ribosomal protein S5 domain 2-like"/>
    <property type="match status" value="1"/>
</dbReference>
<dbReference type="Proteomes" id="UP000602395">
    <property type="component" value="Unassembled WGS sequence"/>
</dbReference>
<dbReference type="PIRSF" id="PIRSF000530">
    <property type="entry name" value="Galactokinase"/>
    <property type="match status" value="1"/>
</dbReference>
<keyword evidence="4" id="KW-0418">Kinase</keyword>
<dbReference type="InterPro" id="IPR006204">
    <property type="entry name" value="GHMP_kinase_N_dom"/>
</dbReference>
<comment type="similarity">
    <text evidence="1">Belongs to the GHMP kinase family. GalK subfamily.</text>
</comment>
<dbReference type="InterPro" id="IPR014721">
    <property type="entry name" value="Ribsml_uS5_D2-typ_fold_subgr"/>
</dbReference>
<comment type="caution">
    <text evidence="11">The sequence shown here is derived from an EMBL/GenBank/DDBJ whole genome shotgun (WGS) entry which is preliminary data.</text>
</comment>
<organism evidence="11 12">
    <name type="scientific">Gordonia hankookensis</name>
    <dbReference type="NCBI Taxonomy" id="589403"/>
    <lineage>
        <taxon>Bacteria</taxon>
        <taxon>Bacillati</taxon>
        <taxon>Actinomycetota</taxon>
        <taxon>Actinomycetes</taxon>
        <taxon>Mycobacteriales</taxon>
        <taxon>Gordoniaceae</taxon>
        <taxon>Gordonia</taxon>
    </lineage>
</organism>
<evidence type="ECO:0000256" key="5">
    <source>
        <dbReference type="ARBA" id="ARBA00022840"/>
    </source>
</evidence>
<evidence type="ECO:0000256" key="1">
    <source>
        <dbReference type="ARBA" id="ARBA00006566"/>
    </source>
</evidence>
<dbReference type="Gene3D" id="3.30.70.890">
    <property type="entry name" value="GHMP kinase, C-terminal domain"/>
    <property type="match status" value="1"/>
</dbReference>
<gene>
    <name evidence="11" type="primary">galK</name>
    <name evidence="11" type="ORF">IDF66_16645</name>
</gene>
<dbReference type="InterPro" id="IPR000705">
    <property type="entry name" value="Galactokinase"/>
</dbReference>
<evidence type="ECO:0000313" key="12">
    <source>
        <dbReference type="Proteomes" id="UP000602395"/>
    </source>
</evidence>
<dbReference type="Pfam" id="PF10509">
    <property type="entry name" value="GalKase_gal_bdg"/>
    <property type="match status" value="1"/>
</dbReference>
<dbReference type="RefSeq" id="WP_190267801.1">
    <property type="nucleotide sequence ID" value="NZ_BAABAD010000005.1"/>
</dbReference>
<protein>
    <recommendedName>
        <fullName evidence="7">Galactokinase</fullName>
        <ecNumber evidence="7">2.7.1.6</ecNumber>
    </recommendedName>
</protein>
<dbReference type="InterPro" id="IPR019539">
    <property type="entry name" value="GalKase_N"/>
</dbReference>
<dbReference type="EMBL" id="JACWMS010000003">
    <property type="protein sequence ID" value="MBD1321217.1"/>
    <property type="molecule type" value="Genomic_DNA"/>
</dbReference>
<evidence type="ECO:0000259" key="8">
    <source>
        <dbReference type="Pfam" id="PF00288"/>
    </source>
</evidence>
<keyword evidence="2 11" id="KW-0808">Transferase</keyword>
<keyword evidence="3" id="KW-0547">Nucleotide-binding</keyword>
<dbReference type="EC" id="2.7.1.6" evidence="7"/>
<dbReference type="PRINTS" id="PR00473">
    <property type="entry name" value="GALCTOKINASE"/>
</dbReference>
<evidence type="ECO:0000259" key="9">
    <source>
        <dbReference type="Pfam" id="PF08544"/>
    </source>
</evidence>
<accession>A0ABR7WEK8</accession>
<keyword evidence="12" id="KW-1185">Reference proteome</keyword>
<dbReference type="InterPro" id="IPR013750">
    <property type="entry name" value="GHMP_kinase_C_dom"/>
</dbReference>
<dbReference type="SUPFAM" id="SSF55060">
    <property type="entry name" value="GHMP Kinase, C-terminal domain"/>
    <property type="match status" value="1"/>
</dbReference>
<evidence type="ECO:0000256" key="6">
    <source>
        <dbReference type="ARBA" id="ARBA00023144"/>
    </source>
</evidence>
<dbReference type="InterPro" id="IPR020568">
    <property type="entry name" value="Ribosomal_Su5_D2-typ_SF"/>
</dbReference>
<dbReference type="InterPro" id="IPR006203">
    <property type="entry name" value="GHMP_knse_ATP-bd_CS"/>
</dbReference>
<sequence>MSNRRIRSYAPGRVNLIGEHTDYNLGFALPIALDLGTTADFAPDTGDGTIVAESGDESGVATIGPTTAPGDVTGWGAYIAGCVWALRTAGHDVAGGRLHVESTVPVGAGLSSSAALECAALLAITADLDLSRHELARLAQHAENDYVGAPTGLLDQLSSLFGQQDTALLIDFRSLEVEPVPMPVEDSAQLLVIDSHAPHRHAAGEYAARRASCEAAAAELGVASLREARDDAWKDLPEGLNRARARHILTENARVLAAASALRLADFAAVGELMNASHDSMRDDFEITTPHIDLIAVTAQQFGAHGARMTGGGFGGSVIALAPAAAAERICADLPAAIAAAGHPTPTVRRVRPGRGAHLI</sequence>
<reference evidence="11 12" key="1">
    <citation type="submission" date="2020-09" db="EMBL/GenBank/DDBJ databases">
        <title>Novel species in genus Gordonia.</title>
        <authorList>
            <person name="Zhang G."/>
        </authorList>
    </citation>
    <scope>NUCLEOTIDE SEQUENCE [LARGE SCALE GENOMIC DNA]</scope>
    <source>
        <strain evidence="11 12">ON-33</strain>
    </source>
</reference>
<feature type="domain" description="Galactokinase N-terminal" evidence="10">
    <location>
        <begin position="8"/>
        <end position="39"/>
    </location>
</feature>
<keyword evidence="6" id="KW-0299">Galactose metabolism</keyword>
<dbReference type="PANTHER" id="PTHR10457">
    <property type="entry name" value="MEVALONATE KINASE/GALACTOKINASE"/>
    <property type="match status" value="1"/>
</dbReference>
<dbReference type="NCBIfam" id="TIGR00131">
    <property type="entry name" value="gal_kin"/>
    <property type="match status" value="1"/>
</dbReference>
<dbReference type="PROSITE" id="PS00106">
    <property type="entry name" value="GALACTOKINASE"/>
    <property type="match status" value="1"/>
</dbReference>
<dbReference type="Gene3D" id="3.30.230.10">
    <property type="match status" value="1"/>
</dbReference>
<evidence type="ECO:0000313" key="11">
    <source>
        <dbReference type="EMBL" id="MBD1321217.1"/>
    </source>
</evidence>
<evidence type="ECO:0000259" key="10">
    <source>
        <dbReference type="Pfam" id="PF10509"/>
    </source>
</evidence>
<proteinExistence type="inferred from homology"/>
<dbReference type="PROSITE" id="PS00627">
    <property type="entry name" value="GHMP_KINASES_ATP"/>
    <property type="match status" value="1"/>
</dbReference>
<keyword evidence="5" id="KW-0067">ATP-binding</keyword>
<feature type="domain" description="GHMP kinase C-terminal" evidence="9">
    <location>
        <begin position="259"/>
        <end position="336"/>
    </location>
</feature>
<dbReference type="Pfam" id="PF00288">
    <property type="entry name" value="GHMP_kinases_N"/>
    <property type="match status" value="1"/>
</dbReference>
<evidence type="ECO:0000256" key="7">
    <source>
        <dbReference type="NCBIfam" id="TIGR00131"/>
    </source>
</evidence>
<dbReference type="PRINTS" id="PR00959">
    <property type="entry name" value="MEVGALKINASE"/>
</dbReference>
<name>A0ABR7WEK8_9ACTN</name>
<evidence type="ECO:0000256" key="3">
    <source>
        <dbReference type="ARBA" id="ARBA00022741"/>
    </source>
</evidence>
<feature type="domain" description="GHMP kinase N-terminal" evidence="8">
    <location>
        <begin position="78"/>
        <end position="163"/>
    </location>
</feature>
<evidence type="ECO:0000256" key="4">
    <source>
        <dbReference type="ARBA" id="ARBA00022777"/>
    </source>
</evidence>
<dbReference type="PANTHER" id="PTHR10457:SF7">
    <property type="entry name" value="GALACTOKINASE-RELATED"/>
    <property type="match status" value="1"/>
</dbReference>
<evidence type="ECO:0000256" key="2">
    <source>
        <dbReference type="ARBA" id="ARBA00022679"/>
    </source>
</evidence>
<keyword evidence="6" id="KW-0119">Carbohydrate metabolism</keyword>
<dbReference type="InterPro" id="IPR036554">
    <property type="entry name" value="GHMP_kinase_C_sf"/>
</dbReference>
<dbReference type="InterPro" id="IPR019741">
    <property type="entry name" value="Galactokinase_CS"/>
</dbReference>
<dbReference type="GO" id="GO:0004335">
    <property type="term" value="F:galactokinase activity"/>
    <property type="evidence" value="ECO:0007669"/>
    <property type="project" value="UniProtKB-EC"/>
</dbReference>
<dbReference type="Pfam" id="PF08544">
    <property type="entry name" value="GHMP_kinases_C"/>
    <property type="match status" value="1"/>
</dbReference>
<dbReference type="InterPro" id="IPR006206">
    <property type="entry name" value="Mevalonate/galactokinase"/>
</dbReference>